<dbReference type="Proteomes" id="UP001595900">
    <property type="component" value="Unassembled WGS sequence"/>
</dbReference>
<evidence type="ECO:0000313" key="3">
    <source>
        <dbReference type="Proteomes" id="UP001595900"/>
    </source>
</evidence>
<keyword evidence="1" id="KW-0472">Membrane</keyword>
<evidence type="ECO:0000256" key="1">
    <source>
        <dbReference type="SAM" id="Phobius"/>
    </source>
</evidence>
<comment type="caution">
    <text evidence="2">The sequence shown here is derived from an EMBL/GenBank/DDBJ whole genome shotgun (WGS) entry which is preliminary data.</text>
</comment>
<dbReference type="InterPro" id="IPR021449">
    <property type="entry name" value="DUF3099"/>
</dbReference>
<name>A0ABV8QAJ7_9MICO</name>
<keyword evidence="1" id="KW-0812">Transmembrane</keyword>
<accession>A0ABV8QAJ7</accession>
<feature type="transmembrane region" description="Helical" evidence="1">
    <location>
        <begin position="26"/>
        <end position="45"/>
    </location>
</feature>
<organism evidence="2 3">
    <name type="scientific">Gryllotalpicola reticulitermitis</name>
    <dbReference type="NCBI Taxonomy" id="1184153"/>
    <lineage>
        <taxon>Bacteria</taxon>
        <taxon>Bacillati</taxon>
        <taxon>Actinomycetota</taxon>
        <taxon>Actinomycetes</taxon>
        <taxon>Micrococcales</taxon>
        <taxon>Microbacteriaceae</taxon>
        <taxon>Gryllotalpicola</taxon>
    </lineage>
</organism>
<keyword evidence="3" id="KW-1185">Reference proteome</keyword>
<evidence type="ECO:0000313" key="2">
    <source>
        <dbReference type="EMBL" id="MFC4244683.1"/>
    </source>
</evidence>
<dbReference type="RefSeq" id="WP_390230599.1">
    <property type="nucleotide sequence ID" value="NZ_JBHSCN010000006.1"/>
</dbReference>
<dbReference type="Pfam" id="PF11298">
    <property type="entry name" value="DUF3099"/>
    <property type="match status" value="1"/>
</dbReference>
<sequence>MKSPSHTITALPPSPERERHKRMIEYTIMMIIRVLCVLACIWVRGWWLIPLGLGAVFLPYFAVIIANAVQAGEAGTVERPGAIERNHGEQ</sequence>
<proteinExistence type="predicted"/>
<keyword evidence="1" id="KW-1133">Transmembrane helix</keyword>
<feature type="transmembrane region" description="Helical" evidence="1">
    <location>
        <begin position="51"/>
        <end position="69"/>
    </location>
</feature>
<gene>
    <name evidence="2" type="ORF">ACFOYW_15015</name>
</gene>
<protein>
    <submittedName>
        <fullName evidence="2">DUF3099 domain-containing protein</fullName>
    </submittedName>
</protein>
<dbReference type="EMBL" id="JBHSCN010000006">
    <property type="protein sequence ID" value="MFC4244683.1"/>
    <property type="molecule type" value="Genomic_DNA"/>
</dbReference>
<reference evidence="3" key="1">
    <citation type="journal article" date="2019" name="Int. J. Syst. Evol. Microbiol.">
        <title>The Global Catalogue of Microorganisms (GCM) 10K type strain sequencing project: providing services to taxonomists for standard genome sequencing and annotation.</title>
        <authorList>
            <consortium name="The Broad Institute Genomics Platform"/>
            <consortium name="The Broad Institute Genome Sequencing Center for Infectious Disease"/>
            <person name="Wu L."/>
            <person name="Ma J."/>
        </authorList>
    </citation>
    <scope>NUCLEOTIDE SEQUENCE [LARGE SCALE GENOMIC DNA]</scope>
    <source>
        <strain evidence="3">CGMCC 1.10363</strain>
    </source>
</reference>